<comment type="function">
    <text evidence="30">Indispensable for virus replication.</text>
</comment>
<evidence type="ECO:0000256" key="15">
    <source>
        <dbReference type="ARBA" id="ARBA00022670"/>
    </source>
</evidence>
<keyword evidence="19" id="KW-0378">Hydrolase</keyword>
<feature type="compositionally biased region" description="Low complexity" evidence="34">
    <location>
        <begin position="2763"/>
        <end position="2784"/>
    </location>
</feature>
<dbReference type="InterPro" id="IPR031159">
    <property type="entry name" value="HC_PRO_CPD_dom"/>
</dbReference>
<evidence type="ECO:0000256" key="29">
    <source>
        <dbReference type="ARBA" id="ARBA00029422"/>
    </source>
</evidence>
<feature type="region of interest" description="Disordered" evidence="34">
    <location>
        <begin position="2763"/>
        <end position="2873"/>
    </location>
</feature>
<dbReference type="InterPro" id="IPR001730">
    <property type="entry name" value="Potyv_NIa-pro_dom"/>
</dbReference>
<evidence type="ECO:0000256" key="17">
    <source>
        <dbReference type="ARBA" id="ARBA00022695"/>
    </source>
</evidence>
<dbReference type="SUPFAM" id="SSF50494">
    <property type="entry name" value="Trypsin-like serine proteases"/>
    <property type="match status" value="1"/>
</dbReference>
<keyword evidence="23" id="KW-0946">Virion</keyword>
<comment type="function">
    <text evidence="26">Has RNA-binding and proteolytic activities.</text>
</comment>
<proteinExistence type="inferred from homology"/>
<dbReference type="Pfam" id="PF13611">
    <property type="entry name" value="Peptidase_S76"/>
    <property type="match status" value="1"/>
</dbReference>
<dbReference type="Pfam" id="PF08440">
    <property type="entry name" value="Poty_PP"/>
    <property type="match status" value="1"/>
</dbReference>
<dbReference type="GO" id="GO:0016818">
    <property type="term" value="F:hydrolase activity, acting on acid anhydrides, in phosphorus-containing anhydrides"/>
    <property type="evidence" value="ECO:0007669"/>
    <property type="project" value="InterPro"/>
</dbReference>
<feature type="region of interest" description="Disordered" evidence="34">
    <location>
        <begin position="1821"/>
        <end position="1840"/>
    </location>
</feature>
<evidence type="ECO:0000256" key="10">
    <source>
        <dbReference type="ARBA" id="ARBA00022520"/>
    </source>
</evidence>
<dbReference type="InterPro" id="IPR007094">
    <property type="entry name" value="RNA-dir_pol_PSvirus"/>
</dbReference>
<evidence type="ECO:0000256" key="28">
    <source>
        <dbReference type="ARBA" id="ARBA00029405"/>
    </source>
</evidence>
<evidence type="ECO:0000256" key="5">
    <source>
        <dbReference type="ARBA" id="ARBA00020107"/>
    </source>
</evidence>
<dbReference type="Pfam" id="PF00851">
    <property type="entry name" value="Peptidase_C6"/>
    <property type="match status" value="1"/>
</dbReference>
<feature type="domain" description="Peptidase S30" evidence="41">
    <location>
        <begin position="224"/>
        <end position="362"/>
    </location>
</feature>
<evidence type="ECO:0000256" key="18">
    <source>
        <dbReference type="ARBA" id="ARBA00022741"/>
    </source>
</evidence>
<dbReference type="Pfam" id="PF00270">
    <property type="entry name" value="DEAD"/>
    <property type="match status" value="1"/>
</dbReference>
<evidence type="ECO:0000256" key="35">
    <source>
        <dbReference type="SAM" id="Phobius"/>
    </source>
</evidence>
<evidence type="ECO:0000256" key="27">
    <source>
        <dbReference type="ARBA" id="ARBA00029404"/>
    </source>
</evidence>
<evidence type="ECO:0000256" key="8">
    <source>
        <dbReference type="ARBA" id="ARBA00022488"/>
    </source>
</evidence>
<evidence type="ECO:0000256" key="30">
    <source>
        <dbReference type="ARBA" id="ARBA00034080"/>
    </source>
</evidence>
<comment type="catalytic activity">
    <reaction evidence="2">
        <text>Hydrolyzes a Gly-|-Gly bond at its own C-terminus, commonly in the sequence -Tyr-Xaa-Val-Gly-|-Gly, in the processing of the potyviral polyprotein.</text>
        <dbReference type="EC" id="3.4.22.45"/>
    </reaction>
</comment>
<dbReference type="GO" id="GO:0006351">
    <property type="term" value="P:DNA-templated transcription"/>
    <property type="evidence" value="ECO:0007669"/>
    <property type="project" value="InterPro"/>
</dbReference>
<keyword evidence="15" id="KW-0645">Protease</keyword>
<dbReference type="InterPro" id="IPR014001">
    <property type="entry name" value="Helicase_ATP-bd"/>
</dbReference>
<dbReference type="InterPro" id="IPR001456">
    <property type="entry name" value="HC-pro"/>
</dbReference>
<dbReference type="InterPro" id="IPR043502">
    <property type="entry name" value="DNA/RNA_pol_sf"/>
</dbReference>
<keyword evidence="14" id="KW-1090">Inhibition of host innate immune response by virus</keyword>
<dbReference type="GO" id="GO:0003723">
    <property type="term" value="F:RNA binding"/>
    <property type="evidence" value="ECO:0007669"/>
    <property type="project" value="InterPro"/>
</dbReference>
<dbReference type="InterPro" id="IPR039560">
    <property type="entry name" value="Potyvirid-P3"/>
</dbReference>
<evidence type="ECO:0000259" key="40">
    <source>
        <dbReference type="PROSITE" id="PS51744"/>
    </source>
</evidence>
<keyword evidence="8" id="KW-1036">Host cytoplasmic vesicle</keyword>
<evidence type="ECO:0000256" key="12">
    <source>
        <dbReference type="ARBA" id="ARBA00022561"/>
    </source>
</evidence>
<dbReference type="PROSITE" id="PS50507">
    <property type="entry name" value="RDRP_SSRNA_POS"/>
    <property type="match status" value="1"/>
</dbReference>
<dbReference type="Pfam" id="PF00767">
    <property type="entry name" value="Poty_coat"/>
    <property type="match status" value="1"/>
</dbReference>
<dbReference type="PROSITE" id="PS51436">
    <property type="entry name" value="POTYVIRUS_NIA_PRO"/>
    <property type="match status" value="1"/>
</dbReference>
<dbReference type="RefSeq" id="YP_001468087.1">
    <property type="nucleotide sequence ID" value="NC_009805.1"/>
</dbReference>
<sequence>MASAVQFGSSKLATMKHDPTETACMEYDPYVQCRARTVVFFDSDDDVTLMIQNYSDGSIFWSTDGKLTQTAKNVYLATDKKLGYDLAAELFVCGSCRSASPNISYFKTHACNQLMEGSIAFITNHSGSTRCVDAFPILPAYATVYQENEVLAWMNETEKGMNYSTIEEIQKEVHYENKKTNEMVTETITQVVPSFELVDKVGISMVPYNIKPTNIRTYKEKQIRMRMSNIVNLVTQVAKLCKQRNIPIEYVSTRRRNAKQFVRIPLKHTIGYKKSEVDPGKDVPEHCKSVIECLKTTLKPTRKVTNLEITRGWSGVVLRHEDCDDDMKQRCVDGLFVVLGRCMHGDVQNALHPHCLEGIQLYGSKQVNKRVPKYHLECDANASSNPMHSSVWKFYKEFHDIHDFNCSKCLHEYKTRDDLSRMAIIGDVVKFLTESGFHKEAGDDPTMEFFSNHLDFLPQAGDKDGLAKLKRQIYRDLIVSTKSLMQGGSEPYDETSQLHGKFQLIENTRPTQLVDFWRTLQHSYHIVNRKIFLPHLTDVYGNFDFFPNSSLPEIFPDHTFPVQHKLNDEGEIETNYRYVDKNEKVQTCLEGLYTKYGPEFWIETAKTIHRSQPLHQCDIRHNENVMKVCHWEGNVALYYSIIRPTPRHLSFGTMNRLFRIQDWFRAADYVPKNGYCYLYIFACAMQFCDSSNRSNVDEFIRRACNELGPWPTFRVLLRKLNQMATYYGAYDALVPVILVDHITRTLHVPTPFGVLQAGMHYIRVSTLKELVDLDLMGEGPVKDYKIGGFKETYATITKCVTSKKEFLKRLNTDPEWLVDMFVEPSLLYTLASLIEAHQLVLADVDNSFDRLSALLNLRDLGKQLHAHLTTQQRVRKYMNLMVDNSHLFPGLVNSQNMKVEIFETIKVLERAIIDDNALLDIDRIDGKKKILEGLDACRASCVYNELVNSFSWHSWYGTSLRLQYSIVGKAAGAMLSFLNDSYLLNLLATRPKLSMPRWNILGKLKTGWRAISGLFSRVYAKIIANGMLTACITFMVVFGALILKKIMKFIKAEKARSEELQIVEYQARGKEDMWITRFMASCYIVSALFSWDISDSIYSSMVKFRTIFDILRVNCEFQAGNSIFTRLQEQLGDIPSFHTFTIYNHNETVARTECTPMTFERWVDNRVNSGQVGFTPLEGQNQRFELTKATINTVAAQVISSQNNEILIEGQVGCGKSTYFPAEIAKNARVLILEPTRVLVTNLQESLSGLLGIKAGARMRNQCTLSASNITIMTYGYALVYLFNGPYRLDDYDYIMFDEVHHACDAMIVLYNWLKQVSWKGKLVKLTATPNNVSSKFDTQHAVEIVTWPSMSVQTFAKEQGTSSKHDASTKGRVILVFLTTFREIDEVYEVMSKSSNGRFGLIRADSRHLRDKTNLSEMVSMMNEKNVYILATNIVQNGINISADVVVCFGQKIIAAIDDNNRMLTTKRVLINKADRIQRLGRVGRMKKGYAIKIGSEIDSSFEIDEVTATQAALMSFGYGVPPVVNNVNLLAFSSITAAQVRTASQFEMPLAYMVHMVNKDGSVARPLFEMFKSLMLITGQVSLSRYICQMKSDTQMRTIQQYCDLGYMRTDENLALPVPYHCKDVSDSFAVRLAKATYDSKLPEMISMRVPAVDIRETAVKLSTNEKDLGMVLSLVDQALEHEREKLNGLEMSLSSYQSHASWAILPNFNLQGKLVDSIARIRQNVNVLSAQKNKLENATAATDFEELVKVLEENPSVASHVMYQSGPTKFINKELLGKRDYKWAPYLALGAACVMATGAWYVIYKRNNEAEKRVRYEGKQTRLKDNKRQRGKDAKEGRMEEAQHVYYDQGDVMYDGMQDWASGQLDWTDRIRKKSNQHAMQFGREPINKQVRQPRPFNHFYGFDASSYDKVTFTDVATNFSVEQSAKSYDLMEAFTQMAAHRGELDGYWDQQRPTKIRAIFEKDGEEMVKEVNMVPHIPEKVNKRGLPVGYVANRGEPRQGAPAIDKDKSALNPNAAQFESRAMYKEARPIDHLFQNQVIITNPVQSLCGLITGNKLLVPYHLARGVNSEYEGQLRMMSRFGCYDLGGIQNCQVTKFTMVDLVGYQLPATFQPRRKLKCFREPVDGERAMMLSSKYENSGWKTCVSPFSEITESGDDGGALWVHHVSTDRGCCGSIFVAESDMKIVGFHSIGAIGRNYFTPVTRETIAFVNDECELPLVPWKFSDEQVDIGTLIPDNDGSKFPIKKPLSRVQWQSKDMAKYCGQGFKMIAEAPAHLSKRHVITGKRPEFQRFLNANAQWRNFVTPFLGKLQPSALTTEAYYKDVLKYDKPITIGTVHEMCFAEAVVNVISFLEGAGFKRHGCRPIFDVGTIVNDLNLDAAMGALYTGKKKDYFEEASLEEVEELFTNSAAKLGKNGHGVWSALLKAELRPAAKVVAQKTRTFTSAPIDTLLGAKIVVDDFNKKFYSLHLKGPWTVGINKFNAGWNILAESLSHFTHYIDADGSQFDSSITPLLMNAVLNIRLYFLERDDEAECMLKNLYTQIIHTCILIGDGTIVQKFRGNNSGQPGTVVDNTLCLMIAVEYARLRTEVDHGEYPEMLYVCNGDDLLINANEKECQVIQTHFKDYIKELELNYTFDEVYDSIEKVEYMSHTFMKYKDMYIPKLAKHRVVAILEWQRSAEPQAIQSAITAAYVEAFGYDDIMEMIEEFAKHVTLVWNYKLPSRQDVENLYLHGCNNILAAEIEEMCNQFCEWESGDPLLQTEQTEDTQQSSSSSPTQSNTSQALRTDASASKNGDDRTKTAGVQASGKTEQSGRLDSGGKAQDKGQGSGSGRGKEKENSSSLLDNPVKNGGGSSGNGNASQDIADRVPGITFPTPKRVSKAIYIPPAVRSFVTESQVAKVKKYIPRSEMIDNRYATFAQLDTWMESVAAEYDMNKQTFIEDILFGWIVHCIINTCSEENIKMEKWRAVNNVGEDNESQVLYDIAPMYEQAHPSMRSIMRHFGDMARLIISESLAKNKPIIPRGFDKAGVLSVDNIIAACDFIIRKSGDTSQFVQVQNQVLVNRVGGIKTRLFAQAKPSTADNIDGSRHDAQDVTENVHEFRGAQNAF</sequence>
<dbReference type="PROSITE" id="PS51744">
    <property type="entry name" value="HC_PRO_CPD"/>
    <property type="match status" value="1"/>
</dbReference>
<dbReference type="GO" id="GO:0052170">
    <property type="term" value="P:symbiont-mediated suppression of host innate immune response"/>
    <property type="evidence" value="ECO:0007669"/>
    <property type="project" value="UniProtKB-KW"/>
</dbReference>
<feature type="domain" description="Peptidase C4" evidence="39">
    <location>
        <begin position="2024"/>
        <end position="2240"/>
    </location>
</feature>
<dbReference type="InterPro" id="IPR009003">
    <property type="entry name" value="Peptidase_S1_PA"/>
</dbReference>
<dbReference type="Pfam" id="PF00863">
    <property type="entry name" value="Peptidase_C4"/>
    <property type="match status" value="1"/>
</dbReference>
<evidence type="ECO:0000256" key="22">
    <source>
        <dbReference type="ARBA" id="ARBA00022840"/>
    </source>
</evidence>
<evidence type="ECO:0000256" key="9">
    <source>
        <dbReference type="ARBA" id="ARBA00022497"/>
    </source>
</evidence>
<dbReference type="GO" id="GO:0039694">
    <property type="term" value="P:viral RNA genome replication"/>
    <property type="evidence" value="ECO:0007669"/>
    <property type="project" value="InterPro"/>
</dbReference>
<dbReference type="Gene3D" id="3.90.70.150">
    <property type="entry name" value="Helper component proteinase"/>
    <property type="match status" value="1"/>
</dbReference>
<keyword evidence="43" id="KW-1185">Reference proteome</keyword>
<dbReference type="PROSITE" id="PS51194">
    <property type="entry name" value="HELICASE_CTER"/>
    <property type="match status" value="1"/>
</dbReference>
<dbReference type="InterPro" id="IPR042308">
    <property type="entry name" value="HC_PRO_CPD_sf"/>
</dbReference>
<dbReference type="PROSITE" id="PS51192">
    <property type="entry name" value="HELICASE_ATP_BIND_1"/>
    <property type="match status" value="1"/>
</dbReference>
<dbReference type="Pfam" id="PF00271">
    <property type="entry name" value="Helicase_C"/>
    <property type="match status" value="1"/>
</dbReference>
<evidence type="ECO:0000259" key="39">
    <source>
        <dbReference type="PROSITE" id="PS51436"/>
    </source>
</evidence>
<evidence type="ECO:0000259" key="41">
    <source>
        <dbReference type="PROSITE" id="PS51871"/>
    </source>
</evidence>
<dbReference type="InterPro" id="IPR043128">
    <property type="entry name" value="Rev_trsase/Diguanyl_cyclase"/>
</dbReference>
<keyword evidence="10" id="KW-0191">Covalent protein-RNA linkage</keyword>
<evidence type="ECO:0000256" key="4">
    <source>
        <dbReference type="ARBA" id="ARBA00006064"/>
    </source>
</evidence>
<keyword evidence="11" id="KW-0597">Phosphoprotein</keyword>
<evidence type="ECO:0000256" key="1">
    <source>
        <dbReference type="ARBA" id="ARBA00000785"/>
    </source>
</evidence>
<keyword evidence="6" id="KW-0941">Suppressor of RNA silencing</keyword>
<keyword evidence="17" id="KW-0548">Nucleotidyltransferase</keyword>
<comment type="function">
    <text evidence="29">Has helicase activity. It may be involved in replication.</text>
</comment>
<evidence type="ECO:0000256" key="19">
    <source>
        <dbReference type="ARBA" id="ARBA00022801"/>
    </source>
</evidence>
<feature type="domain" description="Helicase C-terminal" evidence="38">
    <location>
        <begin position="1352"/>
        <end position="1530"/>
    </location>
</feature>
<feature type="domain" description="RdRp catalytic" evidence="36">
    <location>
        <begin position="2498"/>
        <end position="2621"/>
    </location>
</feature>
<evidence type="ECO:0000313" key="43">
    <source>
        <dbReference type="Proteomes" id="UP000202404"/>
    </source>
</evidence>
<dbReference type="InterPro" id="IPR025910">
    <property type="entry name" value="P1_Ser_Pept_dom"/>
</dbReference>
<keyword evidence="12" id="KW-0167">Capsid protein</keyword>
<dbReference type="GO" id="GO:0006508">
    <property type="term" value="P:proteolysis"/>
    <property type="evidence" value="ECO:0007669"/>
    <property type="project" value="UniProtKB-KW"/>
</dbReference>
<keyword evidence="24" id="KW-0693">Viral RNA replication</keyword>
<dbReference type="KEGG" id="vg:11027193"/>
<dbReference type="Gene3D" id="3.30.70.270">
    <property type="match status" value="1"/>
</dbReference>
<keyword evidence="22" id="KW-0067">ATP-binding</keyword>
<comment type="function">
    <text evidence="27">An RNA-dependent RNA polymerase that plays an essential role in the virus replication.</text>
</comment>
<evidence type="ECO:0000256" key="34">
    <source>
        <dbReference type="SAM" id="MobiDB-lite"/>
    </source>
</evidence>
<keyword evidence="16" id="KW-0808">Transferase</keyword>
<dbReference type="Pfam" id="PF00680">
    <property type="entry name" value="RdRP_1"/>
    <property type="match status" value="1"/>
</dbReference>
<dbReference type="GeneID" id="11027193"/>
<dbReference type="InterPro" id="IPR001592">
    <property type="entry name" value="Poty_coat"/>
</dbReference>
<keyword evidence="7" id="KW-0696">RNA-directed RNA polymerase</keyword>
<dbReference type="EMBL" id="EF608612">
    <property type="protein sequence ID" value="ABU98333.1"/>
    <property type="molecule type" value="Genomic_RNA"/>
</dbReference>
<dbReference type="Gene3D" id="2.40.10.10">
    <property type="entry name" value="Trypsin-like serine proteases"/>
    <property type="match status" value="2"/>
</dbReference>
<keyword evidence="13" id="KW-0945">Host-virus interaction</keyword>
<keyword evidence="20" id="KW-0347">Helicase</keyword>
<evidence type="ECO:0000256" key="24">
    <source>
        <dbReference type="ARBA" id="ARBA00022953"/>
    </source>
</evidence>
<keyword evidence="35" id="KW-1133">Transmembrane helix</keyword>
<dbReference type="InterPro" id="IPR043504">
    <property type="entry name" value="Peptidase_S1_PA_chymotrypsin"/>
</dbReference>
<keyword evidence="9" id="KW-1139">Helical capsid protein</keyword>
<feature type="compositionally biased region" description="Polar residues" evidence="34">
    <location>
        <begin position="2803"/>
        <end position="2816"/>
    </location>
</feature>
<dbReference type="PANTHER" id="PTHR18934">
    <property type="entry name" value="ATP-DEPENDENT RNA HELICASE"/>
    <property type="match status" value="1"/>
</dbReference>
<reference evidence="42 43" key="1">
    <citation type="journal article" date="2008" name="Virus Genes">
        <title>Analyses of the complete sequence of the genome of wheat Eqlid mosaic virus, a novel species in the genus Tritimovirus.</title>
        <authorList>
            <person name="Rastegar M."/>
            <person name="Izadpanah K."/>
            <person name="Masumi M."/>
            <person name="Siampour M."/>
            <person name="Zare A."/>
            <person name="Afsharifar A."/>
        </authorList>
    </citation>
    <scope>NUCLEOTIDE SEQUENCE [LARGE SCALE GENOMIC DNA]</scope>
</reference>
<dbReference type="SMART" id="SM00487">
    <property type="entry name" value="DEXDc"/>
    <property type="match status" value="1"/>
</dbReference>
<dbReference type="PROSITE" id="PS51871">
    <property type="entry name" value="PV_P1_PRO"/>
    <property type="match status" value="1"/>
</dbReference>
<evidence type="ECO:0000256" key="23">
    <source>
        <dbReference type="ARBA" id="ARBA00022844"/>
    </source>
</evidence>
<dbReference type="GO" id="GO:0004386">
    <property type="term" value="F:helicase activity"/>
    <property type="evidence" value="ECO:0007669"/>
    <property type="project" value="UniProtKB-KW"/>
</dbReference>
<evidence type="ECO:0000259" key="36">
    <source>
        <dbReference type="PROSITE" id="PS50507"/>
    </source>
</evidence>
<comment type="catalytic activity">
    <reaction evidence="1">
        <text>Hydrolyzes glutaminyl bonds, and activity is further restricted by preferences for the amino acids in P6 - P1' that vary with the species of potyvirus, e.g. Glu-Xaa-Xaa-Tyr-Xaa-Gln-|-(Ser or Gly) for the enzyme from tobacco etch virus. The natural substrate is the viral polyprotein, but other proteins and oligopeptides containing the appropriate consensus sequence are also cleaved.</text>
        <dbReference type="EC" id="3.4.22.44"/>
    </reaction>
</comment>
<dbReference type="PANTHER" id="PTHR18934:SF99">
    <property type="entry name" value="ATP-DEPENDENT RNA HELICASE DHX37-RELATED"/>
    <property type="match status" value="1"/>
</dbReference>
<dbReference type="InterPro" id="IPR001650">
    <property type="entry name" value="Helicase_C-like"/>
</dbReference>
<dbReference type="Proteomes" id="UP000202404">
    <property type="component" value="Segment"/>
</dbReference>
<feature type="domain" description="Peptidase C6" evidence="40">
    <location>
        <begin position="668"/>
        <end position="787"/>
    </location>
</feature>
<feature type="active site" description="For helper component proteinase activity" evidence="33">
    <location>
        <position position="747"/>
    </location>
</feature>
<dbReference type="GO" id="GO:0004197">
    <property type="term" value="F:cysteine-type endopeptidase activity"/>
    <property type="evidence" value="ECO:0007669"/>
    <property type="project" value="InterPro"/>
</dbReference>
<dbReference type="SUPFAM" id="SSF52540">
    <property type="entry name" value="P-loop containing nucleoside triphosphate hydrolases"/>
    <property type="match status" value="1"/>
</dbReference>
<keyword evidence="21" id="KW-0788">Thiol protease</keyword>
<name>A7XZS1_9POTY</name>
<feature type="transmembrane region" description="Helical" evidence="35">
    <location>
        <begin position="1022"/>
        <end position="1043"/>
    </location>
</feature>
<dbReference type="GO" id="GO:0019029">
    <property type="term" value="C:helical viral capsid"/>
    <property type="evidence" value="ECO:0007669"/>
    <property type="project" value="UniProtKB-KW"/>
</dbReference>
<dbReference type="SUPFAM" id="SSF56672">
    <property type="entry name" value="DNA/RNA polymerases"/>
    <property type="match status" value="1"/>
</dbReference>
<dbReference type="GO" id="GO:0005524">
    <property type="term" value="F:ATP binding"/>
    <property type="evidence" value="ECO:0007669"/>
    <property type="project" value="UniProtKB-KW"/>
</dbReference>
<dbReference type="SMART" id="SM00490">
    <property type="entry name" value="HELICc"/>
    <property type="match status" value="1"/>
</dbReference>
<evidence type="ECO:0000256" key="33">
    <source>
        <dbReference type="PROSITE-ProRule" id="PRU01080"/>
    </source>
</evidence>
<protein>
    <recommendedName>
        <fullName evidence="5">Genome polyprotein</fullName>
    </recommendedName>
</protein>
<evidence type="ECO:0000256" key="14">
    <source>
        <dbReference type="ARBA" id="ARBA00022632"/>
    </source>
</evidence>
<comment type="subcellular location">
    <subcellularLocation>
        <location evidence="31">Host cytoplasmic vesicle</location>
    </subcellularLocation>
    <subcellularLocation>
        <location evidence="3">Virion</location>
    </subcellularLocation>
</comment>
<keyword evidence="18" id="KW-0547">Nucleotide-binding</keyword>
<evidence type="ECO:0000256" key="26">
    <source>
        <dbReference type="ARBA" id="ARBA00029399"/>
    </source>
</evidence>
<dbReference type="InterPro" id="IPR002540">
    <property type="entry name" value="Pept_S30_P1_potyvir"/>
</dbReference>
<dbReference type="CDD" id="cd23175">
    <property type="entry name" value="ps-ssRNAv_Potyviridae_RdRp"/>
    <property type="match status" value="1"/>
</dbReference>
<dbReference type="Gene3D" id="3.40.50.300">
    <property type="entry name" value="P-loop containing nucleotide triphosphate hydrolases"/>
    <property type="match status" value="2"/>
</dbReference>
<dbReference type="Pfam" id="PF13608">
    <property type="entry name" value="Potyvirid-P3"/>
    <property type="match status" value="1"/>
</dbReference>
<evidence type="ECO:0000256" key="6">
    <source>
        <dbReference type="ARBA" id="ARBA00022463"/>
    </source>
</evidence>
<feature type="domain" description="Helicase ATP-binding" evidence="37">
    <location>
        <begin position="1197"/>
        <end position="1348"/>
    </location>
</feature>
<evidence type="ECO:0000259" key="37">
    <source>
        <dbReference type="PROSITE" id="PS51192"/>
    </source>
</evidence>
<evidence type="ECO:0000259" key="38">
    <source>
        <dbReference type="PROSITE" id="PS51194"/>
    </source>
</evidence>
<keyword evidence="35" id="KW-0812">Transmembrane</keyword>
<evidence type="ECO:0000256" key="20">
    <source>
        <dbReference type="ARBA" id="ARBA00022806"/>
    </source>
</evidence>
<comment type="function">
    <text evidence="28">Involved in aphid transmission, cell-to-cell and systemis movement, encapsidation of the viral RNA and in the regulation of viral RNA amplification.</text>
</comment>
<dbReference type="GO" id="GO:0003968">
    <property type="term" value="F:RNA-directed RNA polymerase activity"/>
    <property type="evidence" value="ECO:0007669"/>
    <property type="project" value="UniProtKB-KW"/>
</dbReference>
<evidence type="ECO:0000256" key="7">
    <source>
        <dbReference type="ARBA" id="ARBA00022484"/>
    </source>
</evidence>
<evidence type="ECO:0000256" key="16">
    <source>
        <dbReference type="ARBA" id="ARBA00022679"/>
    </source>
</evidence>
<keyword evidence="35" id="KW-0472">Membrane</keyword>
<dbReference type="InterPro" id="IPR013648">
    <property type="entry name" value="PP_Potyviridae"/>
</dbReference>
<evidence type="ECO:0000313" key="42">
    <source>
        <dbReference type="EMBL" id="ABU98333.1"/>
    </source>
</evidence>
<keyword evidence="25" id="KW-0899">Viral immunoevasion</keyword>
<evidence type="ECO:0000256" key="13">
    <source>
        <dbReference type="ARBA" id="ARBA00022581"/>
    </source>
</evidence>
<dbReference type="InterPro" id="IPR027417">
    <property type="entry name" value="P-loop_NTPase"/>
</dbReference>
<evidence type="ECO:0000256" key="3">
    <source>
        <dbReference type="ARBA" id="ARBA00004328"/>
    </source>
</evidence>
<organism evidence="42 43">
    <name type="scientific">Wheat eqlid mosaic virus</name>
    <dbReference type="NCBI Taxonomy" id="460364"/>
    <lineage>
        <taxon>Viruses</taxon>
        <taxon>Riboviria</taxon>
        <taxon>Orthornavirae</taxon>
        <taxon>Pisuviricota</taxon>
        <taxon>Stelpaviricetes</taxon>
        <taxon>Patatavirales</taxon>
        <taxon>Potyviridae</taxon>
        <taxon>Tritimovirus</taxon>
        <taxon>Tritimovirus eqlidense</taxon>
    </lineage>
</organism>
<comment type="function">
    <text evidence="32">Mediates the cap-independent, EIF4E-dependent translation of viral genomic RNAs. Binds to the cap-binding site of host EIF4E and thus interferes with the host EIF4E-dependent mRNA export and translation. VPg-RNA directly binds EIF4E and is a template for transcription. Also forms trimeric complexes with EIF4E-EIF4G, which are templates for translation.</text>
</comment>
<evidence type="ECO:0000256" key="2">
    <source>
        <dbReference type="ARBA" id="ARBA00001848"/>
    </source>
</evidence>
<comment type="similarity">
    <text evidence="4">Belongs to the potyviridae genome polyprotein family.</text>
</comment>
<evidence type="ECO:0000256" key="32">
    <source>
        <dbReference type="ARBA" id="ARBA00045403"/>
    </source>
</evidence>
<dbReference type="GO" id="GO:0044161">
    <property type="term" value="C:host cell cytoplasmic vesicle"/>
    <property type="evidence" value="ECO:0007669"/>
    <property type="project" value="UniProtKB-SubCell"/>
</dbReference>
<accession>A7XZS1</accession>
<dbReference type="GO" id="GO:0005198">
    <property type="term" value="F:structural molecule activity"/>
    <property type="evidence" value="ECO:0007669"/>
    <property type="project" value="InterPro"/>
</dbReference>
<dbReference type="InterPro" id="IPR011545">
    <property type="entry name" value="DEAD/DEAH_box_helicase_dom"/>
</dbReference>
<evidence type="ECO:0000256" key="21">
    <source>
        <dbReference type="ARBA" id="ARBA00022807"/>
    </source>
</evidence>
<dbReference type="InterPro" id="IPR001205">
    <property type="entry name" value="RNA-dir_pol_C"/>
</dbReference>
<evidence type="ECO:0000256" key="25">
    <source>
        <dbReference type="ARBA" id="ARBA00023280"/>
    </source>
</evidence>
<evidence type="ECO:0000256" key="31">
    <source>
        <dbReference type="ARBA" id="ARBA00034108"/>
    </source>
</evidence>
<feature type="active site" description="For helper component proteinase activity" evidence="33">
    <location>
        <position position="676"/>
    </location>
</feature>
<evidence type="ECO:0000256" key="11">
    <source>
        <dbReference type="ARBA" id="ARBA00022553"/>
    </source>
</evidence>